<reference evidence="2 3" key="1">
    <citation type="journal article" date="2010" name="PLoS ONE">
        <title>The glycobiome of the rumen bacterium Butyrivibrio proteoclasticus B316(T) highlights adaptation to a polysaccharide-rich environment.</title>
        <authorList>
            <person name="Kelly W.J."/>
            <person name="Leahy S.C."/>
            <person name="Altermann E."/>
            <person name="Yeoman C.J."/>
            <person name="Dunne J.C."/>
            <person name="Kong Z."/>
            <person name="Pacheco D.M."/>
            <person name="Li D."/>
            <person name="Noel S.J."/>
            <person name="Moon C.D."/>
            <person name="Cookson A.L."/>
            <person name="Attwood G.T."/>
        </authorList>
    </citation>
    <scope>NUCLEOTIDE SEQUENCE [LARGE SCALE GENOMIC DNA]</scope>
    <source>
        <strain evidence="3">ATCC 51982 / DSM 14932 / B316</strain>
    </source>
</reference>
<sequence length="418" mass="48212">MFLFYIIVGLLIYLFYLIFRYFQVKANAFSKDEVIKAAGRQAKKLEYVDPEITCDFCGCKIDTRKYKVCPHCGGPYDKDIEWTSRHEVEEAFVERETLHLISKRQQKAAEESGKILARIKRSIFIIAILNLAAITVAIIYLNNARNSRYMGKTELNDTKYENYTEASYNIVGDGVLFDDGRVTITLEKFYVSDRVRDNEIDGYKYGNVKAAIHVINRLNSDILVTINSNSINGNSQSSYYISTYDYFKRNSDSVIYEKIYEMPYQSVSEIIFSRVSISNDDFTYNEAAETPICIRTDTDFSYTLPVKQDANLIFTSDKADVYSIYTEEDYNPRYLLYVVNKTDKDYMIKGTEVKIAGDEHGLYCFSESQVPAGYTFISNIHSYDAEEDISKKDCSLSIFFSCEEDPRYDFSTGYISLK</sequence>
<accession>E0S249</accession>
<dbReference type="EMBL" id="CP001810">
    <property type="protein sequence ID" value="ADL33874.1"/>
    <property type="molecule type" value="Genomic_DNA"/>
</dbReference>
<keyword evidence="1" id="KW-1133">Transmembrane helix</keyword>
<dbReference type="RefSeq" id="WP_013280528.1">
    <property type="nucleotide sequence ID" value="NC_014387.1"/>
</dbReference>
<gene>
    <name evidence="2" type="ordered locus">bpr_I1134</name>
</gene>
<organism evidence="2 3">
    <name type="scientific">Butyrivibrio proteoclasticus (strain ATCC 51982 / DSM 14932 / B316)</name>
    <name type="common">Clostridium proteoclasticum</name>
    <dbReference type="NCBI Taxonomy" id="515622"/>
    <lineage>
        <taxon>Bacteria</taxon>
        <taxon>Bacillati</taxon>
        <taxon>Bacillota</taxon>
        <taxon>Clostridia</taxon>
        <taxon>Lachnospirales</taxon>
        <taxon>Lachnospiraceae</taxon>
        <taxon>Butyrivibrio</taxon>
    </lineage>
</organism>
<keyword evidence="3" id="KW-1185">Reference proteome</keyword>
<dbReference type="Proteomes" id="UP000001299">
    <property type="component" value="Chromosome 1"/>
</dbReference>
<dbReference type="eggNOG" id="ENOG5031Y4E">
    <property type="taxonomic scope" value="Bacteria"/>
</dbReference>
<keyword evidence="1" id="KW-0472">Membrane</keyword>
<evidence type="ECO:0000313" key="3">
    <source>
        <dbReference type="Proteomes" id="UP000001299"/>
    </source>
</evidence>
<feature type="transmembrane region" description="Helical" evidence="1">
    <location>
        <begin position="6"/>
        <end position="22"/>
    </location>
</feature>
<keyword evidence="1" id="KW-0812">Transmembrane</keyword>
<feature type="transmembrane region" description="Helical" evidence="1">
    <location>
        <begin position="123"/>
        <end position="141"/>
    </location>
</feature>
<dbReference type="HOGENOM" id="CLU_656691_0_0_9"/>
<dbReference type="AlphaFoldDB" id="E0S249"/>
<protein>
    <submittedName>
        <fullName evidence="2">Uncharacterized protein</fullName>
    </submittedName>
</protein>
<evidence type="ECO:0000256" key="1">
    <source>
        <dbReference type="SAM" id="Phobius"/>
    </source>
</evidence>
<name>E0S249_BUTPB</name>
<proteinExistence type="predicted"/>
<dbReference type="KEGG" id="bpb:bpr_I1134"/>
<dbReference type="STRING" id="515622.bpr_I1134"/>
<evidence type="ECO:0000313" key="2">
    <source>
        <dbReference type="EMBL" id="ADL33874.1"/>
    </source>
</evidence>